<feature type="domain" description="Ketoreductase" evidence="10">
    <location>
        <begin position="13"/>
        <end position="200"/>
    </location>
</feature>
<dbReference type="HOGENOM" id="CLU_010194_1_3_9"/>
<feature type="binding site" evidence="8">
    <location>
        <begin position="164"/>
        <end position="168"/>
    </location>
    <ligand>
        <name>NADP(+)</name>
        <dbReference type="ChEBI" id="CHEBI:58349"/>
    </ligand>
</feature>
<keyword evidence="5" id="KW-0753">Steroid metabolism</keyword>
<comment type="catalytic activity">
    <reaction evidence="6 9">
        <text>a (3R)-hydroxyacyl-[ACP] + NADP(+) = a 3-oxoacyl-[ACP] + NADPH + H(+)</text>
        <dbReference type="Rhea" id="RHEA:17397"/>
        <dbReference type="Rhea" id="RHEA-COMP:9916"/>
        <dbReference type="Rhea" id="RHEA-COMP:9945"/>
        <dbReference type="ChEBI" id="CHEBI:15378"/>
        <dbReference type="ChEBI" id="CHEBI:57783"/>
        <dbReference type="ChEBI" id="CHEBI:58349"/>
        <dbReference type="ChEBI" id="CHEBI:78776"/>
        <dbReference type="ChEBI" id="CHEBI:78827"/>
        <dbReference type="EC" id="1.1.1.100"/>
    </reaction>
</comment>
<evidence type="ECO:0000259" key="10">
    <source>
        <dbReference type="SMART" id="SM00822"/>
    </source>
</evidence>
<dbReference type="EC" id="1.1.1.100" evidence="3 9"/>
<protein>
    <recommendedName>
        <fullName evidence="3 9">3-oxoacyl-[acyl-carrier-protein] reductase</fullName>
        <ecNumber evidence="3 9">1.1.1.100</ecNumber>
    </recommendedName>
</protein>
<dbReference type="InterPro" id="IPR011284">
    <property type="entry name" value="3oxo_ACP_reduc"/>
</dbReference>
<dbReference type="CDD" id="cd05333">
    <property type="entry name" value="BKR_SDR_c"/>
    <property type="match status" value="1"/>
</dbReference>
<keyword evidence="9" id="KW-0444">Lipid biosynthesis</keyword>
<reference evidence="11" key="2">
    <citation type="submission" date="2013-03" db="EMBL/GenBank/DDBJ databases">
        <title>The Genome Sequence of Oribacterium sp. ACB1.</title>
        <authorList>
            <consortium name="The Broad Institute Genomics Platform"/>
            <consortium name="The Broad Institute Genome Sequencing Center for Infectious Disease"/>
            <person name="Earl A."/>
            <person name="Ward D."/>
            <person name="Feldgarden M."/>
            <person name="Gevers D."/>
            <person name="Sizova M."/>
            <person name="Hazen A."/>
            <person name="Epstein S."/>
            <person name="Walker B."/>
            <person name="Young S."/>
            <person name="Zeng Q."/>
            <person name="Gargeya S."/>
            <person name="Fitzgerald M."/>
            <person name="Haas B."/>
            <person name="Abouelleil A."/>
            <person name="Allen A.W."/>
            <person name="Alvarado L."/>
            <person name="Arachchi H.M."/>
            <person name="Berlin A.M."/>
            <person name="Chapman S.B."/>
            <person name="Gainer-Dewar J."/>
            <person name="Goldberg J."/>
            <person name="Griggs A."/>
            <person name="Gujja S."/>
            <person name="Hansen M."/>
            <person name="Howarth C."/>
            <person name="Imamovic A."/>
            <person name="Ireland A."/>
            <person name="Larimer J."/>
            <person name="McCowan C."/>
            <person name="Murphy C."/>
            <person name="Pearson M."/>
            <person name="Poon T.W."/>
            <person name="Priest M."/>
            <person name="Roberts A."/>
            <person name="Saif S."/>
            <person name="Shea T."/>
            <person name="Sisk P."/>
            <person name="Sykes S."/>
            <person name="Wortman J."/>
            <person name="Nusbaum C."/>
            <person name="Birren B."/>
        </authorList>
    </citation>
    <scope>NUCLEOTIDE SEQUENCE [LARGE SCALE GENOMIC DNA]</scope>
    <source>
        <strain evidence="11">ACB1</strain>
    </source>
</reference>
<dbReference type="SMART" id="SM00822">
    <property type="entry name" value="PKS_KR"/>
    <property type="match status" value="1"/>
</dbReference>
<dbReference type="AlphaFoldDB" id="G9WNT1"/>
<comment type="pathway">
    <text evidence="1 9">Lipid metabolism; fatty acid biosynthesis.</text>
</comment>
<dbReference type="InterPro" id="IPR050259">
    <property type="entry name" value="SDR"/>
</dbReference>
<dbReference type="PATRIC" id="fig|796943.3.peg.1437"/>
<evidence type="ECO:0000256" key="3">
    <source>
        <dbReference type="ARBA" id="ARBA00012948"/>
    </source>
</evidence>
<sequence length="256" mass="27697">MEKQRKGRIVERETCLITGASGGIGSAIALKMAEEGYNLVLHYGKNKEAAEELAKEIKVKNPETELLLLSADIRKEEEVNALVEEGLSRFSSIEVLVNNAGVTRDQLLLKMTSEDFDCVIDSNLRSAFLFSKAVSKYMIKKRYGRIVQISSVVGIHGNSGQSNYAASKAGLIGFSKSLAKELAGRNITVNVICPGFIDTKMTEVLSDAVKEALLSSIPMKKFGTGEDVANAVAFFAKRESSYITGESLLVDGGMGM</sequence>
<dbReference type="NCBIfam" id="NF009466">
    <property type="entry name" value="PRK12826.1-2"/>
    <property type="match status" value="1"/>
</dbReference>
<dbReference type="STRING" id="796943.HMPREF9625_01014"/>
<comment type="similarity">
    <text evidence="2 9">Belongs to the short-chain dehydrogenases/reductases (SDR) family.</text>
</comment>
<dbReference type="GO" id="GO:0051287">
    <property type="term" value="F:NAD binding"/>
    <property type="evidence" value="ECO:0007669"/>
    <property type="project" value="UniProtKB-UniRule"/>
</dbReference>
<gene>
    <name evidence="11" type="ORF">HMPREF9625_01014</name>
</gene>
<dbReference type="NCBIfam" id="NF005559">
    <property type="entry name" value="PRK07231.1"/>
    <property type="match status" value="1"/>
</dbReference>
<dbReference type="InterPro" id="IPR020904">
    <property type="entry name" value="Sc_DH/Rdtase_CS"/>
</dbReference>
<dbReference type="GO" id="GO:0006633">
    <property type="term" value="P:fatty acid biosynthetic process"/>
    <property type="evidence" value="ECO:0007669"/>
    <property type="project" value="UniProtKB-UniPathway"/>
</dbReference>
<feature type="active site" description="Proton acceptor" evidence="7">
    <location>
        <position position="164"/>
    </location>
</feature>
<dbReference type="InterPro" id="IPR002347">
    <property type="entry name" value="SDR_fam"/>
</dbReference>
<comment type="subunit">
    <text evidence="9">Homotetramer.</text>
</comment>
<dbReference type="PRINTS" id="PR00081">
    <property type="entry name" value="GDHRDH"/>
</dbReference>
<evidence type="ECO:0000256" key="2">
    <source>
        <dbReference type="ARBA" id="ARBA00006484"/>
    </source>
</evidence>
<dbReference type="InterPro" id="IPR057326">
    <property type="entry name" value="KR_dom"/>
</dbReference>
<evidence type="ECO:0000313" key="11">
    <source>
        <dbReference type="EMBL" id="EHL10818.1"/>
    </source>
</evidence>
<dbReference type="Gene3D" id="3.40.50.720">
    <property type="entry name" value="NAD(P)-binding Rossmann-like Domain"/>
    <property type="match status" value="1"/>
</dbReference>
<evidence type="ECO:0000256" key="4">
    <source>
        <dbReference type="ARBA" id="ARBA00023002"/>
    </source>
</evidence>
<dbReference type="GO" id="GO:0008202">
    <property type="term" value="P:steroid metabolic process"/>
    <property type="evidence" value="ECO:0007669"/>
    <property type="project" value="UniProtKB-KW"/>
</dbReference>
<dbReference type="PANTHER" id="PTHR42879">
    <property type="entry name" value="3-OXOACYL-(ACYL-CARRIER-PROTEIN) REDUCTASE"/>
    <property type="match status" value="1"/>
</dbReference>
<keyword evidence="8 9" id="KW-0521">NADP</keyword>
<proteinExistence type="inferred from homology"/>
<dbReference type="RefSeq" id="WP_009534870.1">
    <property type="nucleotide sequence ID" value="NZ_KE148312.1"/>
</dbReference>
<feature type="binding site" evidence="8">
    <location>
        <position position="99"/>
    </location>
    <ligand>
        <name>NADP(+)</name>
        <dbReference type="ChEBI" id="CHEBI:58349"/>
    </ligand>
</feature>
<evidence type="ECO:0000256" key="8">
    <source>
        <dbReference type="PIRSR" id="PIRSR611284-2"/>
    </source>
</evidence>
<reference evidence="11" key="1">
    <citation type="submission" date="2011-08" db="EMBL/GenBank/DDBJ databases">
        <authorList>
            <consortium name="The Broad Institute Genome Sequencing Platform"/>
            <person name="Earl A."/>
            <person name="Ward D."/>
            <person name="Feldgarden M."/>
            <person name="Gevers D."/>
            <person name="Sizova M."/>
            <person name="Hazen A."/>
            <person name="Epstein S."/>
            <person name="Young S.K."/>
            <person name="Zeng Q."/>
            <person name="Gargeya S."/>
            <person name="Fitzgerald M."/>
            <person name="Haas B."/>
            <person name="Abouelleil A."/>
            <person name="Alvarado L."/>
            <person name="Arachchi H.M."/>
            <person name="Berlin A."/>
            <person name="Brown A."/>
            <person name="Chapman S.B."/>
            <person name="Chen Z."/>
            <person name="Dunbar C."/>
            <person name="Freedman E."/>
            <person name="Gearin G."/>
            <person name="Gellesch M."/>
            <person name="Goldberg J."/>
            <person name="Griggs A."/>
            <person name="Gujja S."/>
            <person name="Heiman D."/>
            <person name="Howarth C."/>
            <person name="Larson L."/>
            <person name="Lui A."/>
            <person name="MacDonald P.J.P."/>
            <person name="Montmayeur A."/>
            <person name="Murphy C."/>
            <person name="Neiman D."/>
            <person name="Pearson M."/>
            <person name="Priest M."/>
            <person name="Roberts A."/>
            <person name="Saif S."/>
            <person name="Shea T."/>
            <person name="Shenoy N."/>
            <person name="Sisk P."/>
            <person name="Stolte C."/>
            <person name="Sykes S."/>
            <person name="Wortman J."/>
            <person name="Nusbaum C."/>
            <person name="Birren B."/>
        </authorList>
    </citation>
    <scope>NUCLEOTIDE SEQUENCE</scope>
    <source>
        <strain evidence="11">ACB1</strain>
    </source>
</reference>
<evidence type="ECO:0000313" key="12">
    <source>
        <dbReference type="Proteomes" id="UP000018461"/>
    </source>
</evidence>
<dbReference type="PRINTS" id="PR00080">
    <property type="entry name" value="SDRFAMILY"/>
</dbReference>
<comment type="function">
    <text evidence="9">Catalyzes the NADPH-dependent reduction of beta-ketoacyl-ACP substrates to beta-hydroxyacyl-ACP products, the first reductive step in the elongation cycle of fatty acid biosynthesis.</text>
</comment>
<evidence type="ECO:0000256" key="6">
    <source>
        <dbReference type="ARBA" id="ARBA00048508"/>
    </source>
</evidence>
<name>G9WNT1_9FIRM</name>
<dbReference type="Pfam" id="PF13561">
    <property type="entry name" value="adh_short_C2"/>
    <property type="match status" value="1"/>
</dbReference>
<accession>G9WNT1</accession>
<dbReference type="PROSITE" id="PS00061">
    <property type="entry name" value="ADH_SHORT"/>
    <property type="match status" value="1"/>
</dbReference>
<dbReference type="GO" id="GO:0004316">
    <property type="term" value="F:3-oxoacyl-[acyl-carrier-protein] reductase (NADPH) activity"/>
    <property type="evidence" value="ECO:0007669"/>
    <property type="project" value="UniProtKB-UniRule"/>
</dbReference>
<dbReference type="EMBL" id="AFZC02000003">
    <property type="protein sequence ID" value="EHL10818.1"/>
    <property type="molecule type" value="Genomic_DNA"/>
</dbReference>
<keyword evidence="4 9" id="KW-0560">Oxidoreductase</keyword>
<comment type="caution">
    <text evidence="11">The sequence shown here is derived from an EMBL/GenBank/DDBJ whole genome shotgun (WGS) entry which is preliminary data.</text>
</comment>
<dbReference type="FunFam" id="3.40.50.720:FF:000173">
    <property type="entry name" value="3-oxoacyl-[acyl-carrier protein] reductase"/>
    <property type="match status" value="1"/>
</dbReference>
<keyword evidence="9" id="KW-0276">Fatty acid metabolism</keyword>
<dbReference type="Proteomes" id="UP000018461">
    <property type="component" value="Unassembled WGS sequence"/>
</dbReference>
<dbReference type="NCBIfam" id="TIGR01830">
    <property type="entry name" value="3oxo_ACP_reduc"/>
    <property type="match status" value="1"/>
</dbReference>
<evidence type="ECO:0000256" key="1">
    <source>
        <dbReference type="ARBA" id="ARBA00005194"/>
    </source>
</evidence>
<dbReference type="InterPro" id="IPR036291">
    <property type="entry name" value="NAD(P)-bd_dom_sf"/>
</dbReference>
<dbReference type="SUPFAM" id="SSF51735">
    <property type="entry name" value="NAD(P)-binding Rossmann-fold domains"/>
    <property type="match status" value="1"/>
</dbReference>
<organism evidence="11 12">
    <name type="scientific">Oribacterium parvum ACB1</name>
    <dbReference type="NCBI Taxonomy" id="796943"/>
    <lineage>
        <taxon>Bacteria</taxon>
        <taxon>Bacillati</taxon>
        <taxon>Bacillota</taxon>
        <taxon>Clostridia</taxon>
        <taxon>Lachnospirales</taxon>
        <taxon>Lachnospiraceae</taxon>
        <taxon>Oribacterium</taxon>
    </lineage>
</organism>
<evidence type="ECO:0000256" key="9">
    <source>
        <dbReference type="RuleBase" id="RU366074"/>
    </source>
</evidence>
<dbReference type="UniPathway" id="UPA00094"/>
<dbReference type="PANTHER" id="PTHR42879:SF2">
    <property type="entry name" value="3-OXOACYL-[ACYL-CARRIER-PROTEIN] REDUCTASE FABG"/>
    <property type="match status" value="1"/>
</dbReference>
<evidence type="ECO:0000256" key="7">
    <source>
        <dbReference type="PIRSR" id="PIRSR611284-1"/>
    </source>
</evidence>
<keyword evidence="9" id="KW-0275">Fatty acid biosynthesis</keyword>
<evidence type="ECO:0000256" key="5">
    <source>
        <dbReference type="ARBA" id="ARBA00023221"/>
    </source>
</evidence>
<keyword evidence="12" id="KW-1185">Reference proteome</keyword>
<keyword evidence="9" id="KW-0443">Lipid metabolism</keyword>
<feature type="binding site" evidence="8">
    <location>
        <position position="197"/>
    </location>
    <ligand>
        <name>NADP(+)</name>
        <dbReference type="ChEBI" id="CHEBI:58349"/>
    </ligand>
</feature>